<feature type="compositionally biased region" description="Basic and acidic residues" evidence="1">
    <location>
        <begin position="32"/>
        <end position="66"/>
    </location>
</feature>
<protein>
    <submittedName>
        <fullName evidence="3">Uncharacterized protein</fullName>
    </submittedName>
</protein>
<name>A0A2N6RY89_9BIFI</name>
<dbReference type="AlphaFoldDB" id="A0A2N6RY89"/>
<evidence type="ECO:0000256" key="2">
    <source>
        <dbReference type="SAM" id="SignalP"/>
    </source>
</evidence>
<gene>
    <name evidence="3" type="ORF">CJ216_03040</name>
</gene>
<keyword evidence="2" id="KW-0732">Signal</keyword>
<dbReference type="Proteomes" id="UP000235771">
    <property type="component" value="Unassembled WGS sequence"/>
</dbReference>
<evidence type="ECO:0000256" key="1">
    <source>
        <dbReference type="SAM" id="MobiDB-lite"/>
    </source>
</evidence>
<accession>A0A2N6RY89</accession>
<sequence>MKHIKHYAFLTVVVCLMSLISGCKNQNNFSDNNREVKTENQKSERNKRHSENSARNEKHSENNEDVDWKEVSKNGVDETLLIKNIDEKVLTYVAKQLQNLCDEIGEKGVKDKYYRLTGWYNDVVYSKQYKSVVSLGKKAMKPLFLIIYKSKQAGMYEWVCSKALDEISGFDFSGLNNGAGWSNSREFLKAFTDKIIEQKISKQKN</sequence>
<evidence type="ECO:0000313" key="3">
    <source>
        <dbReference type="EMBL" id="PMC43081.1"/>
    </source>
</evidence>
<dbReference type="PROSITE" id="PS51257">
    <property type="entry name" value="PROKAR_LIPOPROTEIN"/>
    <property type="match status" value="1"/>
</dbReference>
<feature type="signal peptide" evidence="2">
    <location>
        <begin position="1"/>
        <end position="25"/>
    </location>
</feature>
<dbReference type="EMBL" id="PNGV01000001">
    <property type="protein sequence ID" value="PMC43081.1"/>
    <property type="molecule type" value="Genomic_DNA"/>
</dbReference>
<keyword evidence="4" id="KW-1185">Reference proteome</keyword>
<proteinExistence type="predicted"/>
<comment type="caution">
    <text evidence="3">The sequence shown here is derived from an EMBL/GenBank/DDBJ whole genome shotgun (WGS) entry which is preliminary data.</text>
</comment>
<feature type="region of interest" description="Disordered" evidence="1">
    <location>
        <begin position="30"/>
        <end position="66"/>
    </location>
</feature>
<dbReference type="RefSeq" id="WP_004128396.1">
    <property type="nucleotide sequence ID" value="NZ_JAKNCL010000001.1"/>
</dbReference>
<dbReference type="GeneID" id="98326055"/>
<organism evidence="3 4">
    <name type="scientific">Gardnerella greenwoodii</name>
    <dbReference type="NCBI Taxonomy" id="2914925"/>
    <lineage>
        <taxon>Bacteria</taxon>
        <taxon>Bacillati</taxon>
        <taxon>Actinomycetota</taxon>
        <taxon>Actinomycetes</taxon>
        <taxon>Bifidobacteriales</taxon>
        <taxon>Bifidobacteriaceae</taxon>
        <taxon>Gardnerella</taxon>
    </lineage>
</organism>
<evidence type="ECO:0000313" key="4">
    <source>
        <dbReference type="Proteomes" id="UP000235771"/>
    </source>
</evidence>
<reference evidence="3 4" key="1">
    <citation type="submission" date="2017-09" db="EMBL/GenBank/DDBJ databases">
        <title>Bacterial strain isolated from the female urinary microbiota.</title>
        <authorList>
            <person name="Thomas-White K."/>
            <person name="Kumar N."/>
            <person name="Forster S."/>
            <person name="Putonti C."/>
            <person name="Lawley T."/>
            <person name="Wolfe A.J."/>
        </authorList>
    </citation>
    <scope>NUCLEOTIDE SEQUENCE [LARGE SCALE GENOMIC DNA]</scope>
    <source>
        <strain evidence="3 4">UMB1686</strain>
    </source>
</reference>
<feature type="chain" id="PRO_5039082057" evidence="2">
    <location>
        <begin position="26"/>
        <end position="205"/>
    </location>
</feature>